<dbReference type="Proteomes" id="UP000001425">
    <property type="component" value="Chromosome"/>
</dbReference>
<dbReference type="EMBL" id="BA000022">
    <property type="protein sequence ID" value="BAA17894.1"/>
    <property type="molecule type" value="Genomic_DNA"/>
</dbReference>
<keyword evidence="2" id="KW-1185">Reference proteome</keyword>
<dbReference type="GO" id="GO:0030288">
    <property type="term" value="C:outer membrane-bounded periplasmic space"/>
    <property type="evidence" value="ECO:0007005"/>
    <property type="project" value="UniProtKB"/>
</dbReference>
<dbReference type="eggNOG" id="COG3391">
    <property type="taxonomic scope" value="Bacteria"/>
</dbReference>
<dbReference type="AlphaFoldDB" id="P73837"/>
<dbReference type="Gene3D" id="2.120.10.30">
    <property type="entry name" value="TolB, C-terminal domain"/>
    <property type="match status" value="1"/>
</dbReference>
<dbReference type="KEGG" id="syn:slr2004"/>
<gene>
    <name evidence="1" type="ordered locus">slr2004</name>
</gene>
<reference evidence="1 2" key="2">
    <citation type="journal article" date="1996" name="DNA Res.">
        <title>Sequence analysis of the genome of the unicellular cyanobacterium Synechocystis sp. strain PCC6803. II. Sequence determination of the entire genome and assignment of potential protein-coding regions.</title>
        <authorList>
            <person name="Kaneko T."/>
            <person name="Sato S."/>
            <person name="Kotani H."/>
            <person name="Tanaka A."/>
            <person name="Asamizu E."/>
            <person name="Nakamura Y."/>
            <person name="Miyajima N."/>
            <person name="Hirosawa M."/>
            <person name="Sugiura M."/>
            <person name="Sasamoto S."/>
            <person name="Kimura T."/>
            <person name="Hosouchi T."/>
            <person name="Matsuno A."/>
            <person name="Muraki A."/>
            <person name="Nakazaki N."/>
            <person name="Naruo K."/>
            <person name="Okumura S."/>
            <person name="Shimpo S."/>
            <person name="Takeuchi C."/>
            <person name="Wada T."/>
            <person name="Watanabe A."/>
            <person name="Yamada M."/>
            <person name="Yasuda M."/>
            <person name="Tabata S."/>
        </authorList>
    </citation>
    <scope>NUCLEOTIDE SEQUENCE [LARGE SCALE GENOMIC DNA]</scope>
    <source>
        <strain evidence="2">ATCC 27184 / PCC 6803 / Kazusa</strain>
    </source>
</reference>
<proteinExistence type="predicted"/>
<dbReference type="SUPFAM" id="SSF101898">
    <property type="entry name" value="NHL repeat"/>
    <property type="match status" value="1"/>
</dbReference>
<dbReference type="EnsemblBacteria" id="BAA17894">
    <property type="protein sequence ID" value="BAA17894"/>
    <property type="gene ID" value="BAA17894"/>
</dbReference>
<dbReference type="PaxDb" id="1148-1652977"/>
<dbReference type="InterPro" id="IPR011042">
    <property type="entry name" value="6-blade_b-propeller_TolB-like"/>
</dbReference>
<name>P73837_SYNY3</name>
<evidence type="ECO:0000313" key="2">
    <source>
        <dbReference type="Proteomes" id="UP000001425"/>
    </source>
</evidence>
<sequence length="474" mass="53482">MHQISMKQTRFVQVLIVSIFLVFGMAIGLQQLSAQPKMTLSRIPLEDKLYEPAGMAFRPNQSNQLWVVNHGNDSIATLTNLGESNLEVSVKSDAYAEHFLAKPTGIAFGYDDTFAVSNDSINELRGMNFIKNPERNKNFVNNHFMGPTLFSASTYALAGQTKKYLEDWPQPGNGHDPDRDLTLSQGCPLTYWNSSVQQCYWPREGSHLDMLHESPLAMGIAHDKGNAYFLLDGCGSRDSNKQCLGNGHLMRYDFNRDHQEGNGFHGDGIVWRYPEIDFKRDKDIPSGMLVLDDWLYFSNTGMGKVERIATTEGNVQTIVKSWSDQYDKEQVGTGIISWEDVKSVSMDGDEPEAISNWVRTHGDLAKIAELGQAWIPPMEVLAEYSYVYNVPQETFISENWLDKPSGLASDGKSLFVADYSSGWIAAFDLKTAKLEWRYQSKLNSISGLAFNPNKSHELYISDRDTNSLYQLKWN</sequence>
<dbReference type="InParanoid" id="P73837"/>
<evidence type="ECO:0000313" key="1">
    <source>
        <dbReference type="EMBL" id="BAA17894.1"/>
    </source>
</evidence>
<dbReference type="STRING" id="1148.gene:10498763"/>
<organism evidence="1 2">
    <name type="scientific">Synechocystis sp. (strain ATCC 27184 / PCC 6803 / Kazusa)</name>
    <dbReference type="NCBI Taxonomy" id="1111708"/>
    <lineage>
        <taxon>Bacteria</taxon>
        <taxon>Bacillati</taxon>
        <taxon>Cyanobacteriota</taxon>
        <taxon>Cyanophyceae</taxon>
        <taxon>Synechococcales</taxon>
        <taxon>Merismopediaceae</taxon>
        <taxon>Synechocystis</taxon>
    </lineage>
</organism>
<reference evidence="1 2" key="1">
    <citation type="journal article" date="1995" name="DNA Res.">
        <title>Sequence analysis of the genome of the unicellular cyanobacterium Synechocystis sp. strain PCC6803. I. Sequence features in the 1 Mb region from map positions 64% to 92% of the genome.</title>
        <authorList>
            <person name="Kaneko T."/>
            <person name="Tanaka A."/>
            <person name="Sato S."/>
            <person name="Kotani H."/>
            <person name="Sazuka T."/>
            <person name="Miyajima N."/>
            <person name="Sugiura M."/>
            <person name="Tabata S."/>
        </authorList>
    </citation>
    <scope>NUCLEOTIDE SEQUENCE [LARGE SCALE GENOMIC DNA]</scope>
    <source>
        <strain evidence="2">ATCC 27184 / PCC 6803 / Kazusa</strain>
    </source>
</reference>
<protein>
    <submittedName>
        <fullName evidence="1">Slr2004 protein</fullName>
    </submittedName>
</protein>
<dbReference type="PIR" id="S75032">
    <property type="entry name" value="S75032"/>
</dbReference>
<accession>P73837</accession>